<name>A0A4D6HF99_9EURY</name>
<reference evidence="3 4" key="1">
    <citation type="journal article" date="2019" name="Nat. Commun.">
        <title>A new type of DNA phosphorothioation-based antiviral system in archaea.</title>
        <authorList>
            <person name="Xiong L."/>
            <person name="Liu S."/>
            <person name="Chen S."/>
            <person name="Xiao Y."/>
            <person name="Zhu B."/>
            <person name="Gao Y."/>
            <person name="Zhang Y."/>
            <person name="Chen B."/>
            <person name="Luo J."/>
            <person name="Deng Z."/>
            <person name="Chen X."/>
            <person name="Wang L."/>
            <person name="Chen S."/>
        </authorList>
    </citation>
    <scope>NUCLEOTIDE SEQUENCE [LARGE SCALE GENOMIC DNA]</scope>
    <source>
        <strain evidence="3 4">CBA1105</strain>
    </source>
</reference>
<dbReference type="STRING" id="1457250.GCA_000755225_02142"/>
<proteinExistence type="predicted"/>
<dbReference type="SUPFAM" id="SSF53335">
    <property type="entry name" value="S-adenosyl-L-methionine-dependent methyltransferases"/>
    <property type="match status" value="1"/>
</dbReference>
<dbReference type="KEGG" id="hsn:DV733_16310"/>
<dbReference type="GO" id="GO:0032259">
    <property type="term" value="P:methylation"/>
    <property type="evidence" value="ECO:0007669"/>
    <property type="project" value="UniProtKB-KW"/>
</dbReference>
<dbReference type="GeneID" id="39849455"/>
<keyword evidence="4" id="KW-1185">Reference proteome</keyword>
<dbReference type="Gene3D" id="6.10.250.3100">
    <property type="match status" value="1"/>
</dbReference>
<feature type="domain" description="Methyltransferase putative zinc binding" evidence="1">
    <location>
        <begin position="12"/>
        <end position="71"/>
    </location>
</feature>
<organism evidence="3 4">
    <name type="scientific">Halapricum salinum</name>
    <dbReference type="NCBI Taxonomy" id="1457250"/>
    <lineage>
        <taxon>Archaea</taxon>
        <taxon>Methanobacteriati</taxon>
        <taxon>Methanobacteriota</taxon>
        <taxon>Stenosarchaea group</taxon>
        <taxon>Halobacteria</taxon>
        <taxon>Halobacteriales</taxon>
        <taxon>Haloarculaceae</taxon>
        <taxon>Halapricum</taxon>
    </lineage>
</organism>
<dbReference type="EMBL" id="CP031310">
    <property type="protein sequence ID" value="QCC52699.1"/>
    <property type="molecule type" value="Genomic_DNA"/>
</dbReference>
<evidence type="ECO:0000259" key="1">
    <source>
        <dbReference type="Pfam" id="PF08421"/>
    </source>
</evidence>
<dbReference type="InterPro" id="IPR038576">
    <property type="entry name" value="Methyltransf_Zn-bd_dom_put_sf"/>
</dbReference>
<gene>
    <name evidence="3" type="ORF">DV733_16310</name>
</gene>
<evidence type="ECO:0000259" key="2">
    <source>
        <dbReference type="Pfam" id="PF08484"/>
    </source>
</evidence>
<dbReference type="PANTHER" id="PTHR43861">
    <property type="entry name" value="TRANS-ACONITATE 2-METHYLTRANSFERASE-RELATED"/>
    <property type="match status" value="1"/>
</dbReference>
<dbReference type="Pfam" id="PF08484">
    <property type="entry name" value="Methyltransf_14"/>
    <property type="match status" value="1"/>
</dbReference>
<dbReference type="GO" id="GO:0008168">
    <property type="term" value="F:methyltransferase activity"/>
    <property type="evidence" value="ECO:0007669"/>
    <property type="project" value="UniProtKB-KW"/>
</dbReference>
<dbReference type="AlphaFoldDB" id="A0A4D6HF99"/>
<dbReference type="PANTHER" id="PTHR43861:SF5">
    <property type="entry name" value="BLL5978 PROTEIN"/>
    <property type="match status" value="1"/>
</dbReference>
<dbReference type="Gene3D" id="3.40.50.150">
    <property type="entry name" value="Vaccinia Virus protein VP39"/>
    <property type="match status" value="1"/>
</dbReference>
<accession>A0A4D6HF99</accession>
<dbReference type="InterPro" id="IPR029063">
    <property type="entry name" value="SAM-dependent_MTases_sf"/>
</dbReference>
<feature type="domain" description="C-methyltransferase" evidence="2">
    <location>
        <begin position="249"/>
        <end position="406"/>
    </location>
</feature>
<keyword evidence="3" id="KW-0489">Methyltransferase</keyword>
<evidence type="ECO:0000313" key="4">
    <source>
        <dbReference type="Proteomes" id="UP000296706"/>
    </source>
</evidence>
<dbReference type="Pfam" id="PF13489">
    <property type="entry name" value="Methyltransf_23"/>
    <property type="match status" value="1"/>
</dbReference>
<dbReference type="RefSeq" id="WP_049993020.1">
    <property type="nucleotide sequence ID" value="NZ_CP031310.1"/>
</dbReference>
<dbReference type="Proteomes" id="UP000296706">
    <property type="component" value="Chromosome"/>
</dbReference>
<dbReference type="InterPro" id="IPR013630">
    <property type="entry name" value="Methyltransf_Zn-bd_dom_put"/>
</dbReference>
<sequence length="411" mass="45832">MPDEACREIEHCRVCESDALYSFLDLGDQPPANAFVDDPDEDEPAYPLEVVVCEACDHVQLAHTVDSGILFTDYPYFSSASRPLFDHFGAYADAVEQRYLEADDFVVEIGCNDGVLLSQFDESIRRLGVDPADNVTEAARERGVETVTSLFSPDLAASIREDYGEASAICANNVVGHIDDLHALMTGIDTLLAPDGVFVVEVPYLVDLLSNNQFDTIYHEHLSYFSIRAFQTLVEQVDMQVLDINRMSVHGGTIRVHIQRESADRAPKRVVDDYRRLELALSLDDRRAYDEFAHQVERTRERITSLLDSLREDGSAIVGYAAPAKGNTLLNYCDIGPETLDYLIDTTPAKQGTYSPGMNIPVKEPDVFHEDAPEYAFLLAWNYKDAILGNEADYREGGGQFVVPIPYVNIV</sequence>
<dbReference type="InterPro" id="IPR013691">
    <property type="entry name" value="MeTrfase_14"/>
</dbReference>
<protein>
    <submittedName>
        <fullName evidence="3">Class I SAM-dependent methyltransferase</fullName>
    </submittedName>
</protein>
<dbReference type="Gene3D" id="6.20.50.110">
    <property type="entry name" value="Methyltransferase, zinc-binding domain"/>
    <property type="match status" value="1"/>
</dbReference>
<dbReference type="Pfam" id="PF08421">
    <property type="entry name" value="Methyltransf_13"/>
    <property type="match status" value="1"/>
</dbReference>
<dbReference type="OrthoDB" id="115747at2157"/>
<keyword evidence="3" id="KW-0808">Transferase</keyword>
<dbReference type="Gene3D" id="3.40.50.720">
    <property type="entry name" value="NAD(P)-binding Rossmann-like Domain"/>
    <property type="match status" value="1"/>
</dbReference>
<evidence type="ECO:0000313" key="3">
    <source>
        <dbReference type="EMBL" id="QCC52699.1"/>
    </source>
</evidence>